<dbReference type="InParanoid" id="A0A369K9X9"/>
<evidence type="ECO:0000313" key="2">
    <source>
        <dbReference type="EMBL" id="RDB30260.1"/>
    </source>
</evidence>
<dbReference type="EMBL" id="LUEZ02000005">
    <property type="protein sequence ID" value="RDB30260.1"/>
    <property type="molecule type" value="Genomic_DNA"/>
</dbReference>
<dbReference type="Pfam" id="PF00651">
    <property type="entry name" value="BTB"/>
    <property type="match status" value="1"/>
</dbReference>
<dbReference type="InterPro" id="IPR011333">
    <property type="entry name" value="SKP1/BTB/POZ_sf"/>
</dbReference>
<dbReference type="SMART" id="SM00225">
    <property type="entry name" value="BTB"/>
    <property type="match status" value="1"/>
</dbReference>
<evidence type="ECO:0000259" key="1">
    <source>
        <dbReference type="SMART" id="SM00225"/>
    </source>
</evidence>
<proteinExistence type="predicted"/>
<evidence type="ECO:0000313" key="3">
    <source>
        <dbReference type="Proteomes" id="UP000076154"/>
    </source>
</evidence>
<protein>
    <recommendedName>
        <fullName evidence="1">BTB domain-containing protein</fullName>
    </recommendedName>
</protein>
<dbReference type="Proteomes" id="UP000076154">
    <property type="component" value="Unassembled WGS sequence"/>
</dbReference>
<dbReference type="OrthoDB" id="3036049at2759"/>
<gene>
    <name evidence="2" type="ORF">Hypma_007308</name>
</gene>
<keyword evidence="3" id="KW-1185">Reference proteome</keyword>
<feature type="domain" description="BTB" evidence="1">
    <location>
        <begin position="24"/>
        <end position="131"/>
    </location>
</feature>
<dbReference type="SUPFAM" id="SSF54695">
    <property type="entry name" value="POZ domain"/>
    <property type="match status" value="1"/>
</dbReference>
<accession>A0A369K9X9</accession>
<dbReference type="Gene3D" id="3.30.710.10">
    <property type="entry name" value="Potassium Channel Kv1.1, Chain A"/>
    <property type="match status" value="1"/>
</dbReference>
<dbReference type="InterPro" id="IPR000210">
    <property type="entry name" value="BTB/POZ_dom"/>
</dbReference>
<sequence>MDDSDTDKPNLFTPSVSTVWFDDGNLILEADDSRFRISKGIVAAKSAVFREMMSLPQPCDQELVEGCPVVRLHDSAQDVGYFLKAIYDSSFFEPPPTPTHMDIVAGILRLSTKYDVEYLRRRAIRHLDTLYPLTLSTFDKRQDTRTTPWKDNTAFFVSLLAREFDLLWLLPCVLYCVCSCPVRDIVGGFVWNADRMQMHTDDQAACLRALLLLANAEQKDMLGFLTMTDVAGCESRECNANRLATLRTLNEMRDILNPLDAFWEKWDVFGKSVCAPCLTESKMVYEAAREAFWQSLPEMFDLPAWKTLEAMKQEALYM</sequence>
<dbReference type="AlphaFoldDB" id="A0A369K9X9"/>
<comment type="caution">
    <text evidence="2">The sequence shown here is derived from an EMBL/GenBank/DDBJ whole genome shotgun (WGS) entry which is preliminary data.</text>
</comment>
<reference evidence="2" key="1">
    <citation type="submission" date="2018-04" db="EMBL/GenBank/DDBJ databases">
        <title>Whole genome sequencing of Hypsizygus marmoreus.</title>
        <authorList>
            <person name="Choi I.-G."/>
            <person name="Min B."/>
            <person name="Kim J.-G."/>
            <person name="Kim S."/>
            <person name="Oh Y.-L."/>
            <person name="Kong W.-S."/>
            <person name="Park H."/>
            <person name="Jeong J."/>
            <person name="Song E.-S."/>
        </authorList>
    </citation>
    <scope>NUCLEOTIDE SEQUENCE [LARGE SCALE GENOMIC DNA]</scope>
    <source>
        <strain evidence="2">51987-8</strain>
    </source>
</reference>
<organism evidence="2 3">
    <name type="scientific">Hypsizygus marmoreus</name>
    <name type="common">White beech mushroom</name>
    <name type="synonym">Agaricus marmoreus</name>
    <dbReference type="NCBI Taxonomy" id="39966"/>
    <lineage>
        <taxon>Eukaryota</taxon>
        <taxon>Fungi</taxon>
        <taxon>Dikarya</taxon>
        <taxon>Basidiomycota</taxon>
        <taxon>Agaricomycotina</taxon>
        <taxon>Agaricomycetes</taxon>
        <taxon>Agaricomycetidae</taxon>
        <taxon>Agaricales</taxon>
        <taxon>Tricholomatineae</taxon>
        <taxon>Lyophyllaceae</taxon>
        <taxon>Hypsizygus</taxon>
    </lineage>
</organism>
<name>A0A369K9X9_HYPMA</name>